<protein>
    <submittedName>
        <fullName evidence="8">Progestin and adipoQ receptor family member VIII</fullName>
    </submittedName>
</protein>
<dbReference type="Proteomes" id="UP000007303">
    <property type="component" value="Unassembled WGS sequence"/>
</dbReference>
<dbReference type="InParanoid" id="H3BZ96"/>
<reference evidence="9" key="1">
    <citation type="journal article" date="2004" name="Nature">
        <title>Genome duplication in the teleost fish Tetraodon nigroviridis reveals the early vertebrate proto-karyotype.</title>
        <authorList>
            <person name="Jaillon O."/>
            <person name="Aury J.-M."/>
            <person name="Brunet F."/>
            <person name="Petit J.-L."/>
            <person name="Stange-Thomann N."/>
            <person name="Mauceli E."/>
            <person name="Bouneau L."/>
            <person name="Fischer C."/>
            <person name="Ozouf-Costaz C."/>
            <person name="Bernot A."/>
            <person name="Nicaud S."/>
            <person name="Jaffe D."/>
            <person name="Fisher S."/>
            <person name="Lutfalla G."/>
            <person name="Dossat C."/>
            <person name="Segurens B."/>
            <person name="Dasilva C."/>
            <person name="Salanoubat M."/>
            <person name="Levy M."/>
            <person name="Boudet N."/>
            <person name="Castellano S."/>
            <person name="Anthouard V."/>
            <person name="Jubin C."/>
            <person name="Castelli V."/>
            <person name="Katinka M."/>
            <person name="Vacherie B."/>
            <person name="Biemont C."/>
            <person name="Skalli Z."/>
            <person name="Cattolico L."/>
            <person name="Poulain J."/>
            <person name="De Berardinis V."/>
            <person name="Cruaud C."/>
            <person name="Duprat S."/>
            <person name="Brottier P."/>
            <person name="Coutanceau J.-P."/>
            <person name="Gouzy J."/>
            <person name="Parra G."/>
            <person name="Lardier G."/>
            <person name="Chapple C."/>
            <person name="McKernan K.J."/>
            <person name="McEwan P."/>
            <person name="Bosak S."/>
            <person name="Kellis M."/>
            <person name="Volff J.-N."/>
            <person name="Guigo R."/>
            <person name="Zody M.C."/>
            <person name="Mesirov J."/>
            <person name="Lindblad-Toh K."/>
            <person name="Birren B."/>
            <person name="Nusbaum C."/>
            <person name="Kahn D."/>
            <person name="Robinson-Rechavi M."/>
            <person name="Laudet V."/>
            <person name="Schachter V."/>
            <person name="Quetier F."/>
            <person name="Saurin W."/>
            <person name="Scarpelli C."/>
            <person name="Wincker P."/>
            <person name="Lander E.S."/>
            <person name="Weissenbach J."/>
            <person name="Roest Crollius H."/>
        </authorList>
    </citation>
    <scope>NUCLEOTIDE SEQUENCE [LARGE SCALE GENOMIC DNA]</scope>
</reference>
<evidence type="ECO:0000256" key="3">
    <source>
        <dbReference type="ARBA" id="ARBA00022692"/>
    </source>
</evidence>
<accession>H3BZ96</accession>
<dbReference type="GO" id="GO:0003707">
    <property type="term" value="F:nuclear steroid receptor activity"/>
    <property type="evidence" value="ECO:0007669"/>
    <property type="project" value="TreeGrafter"/>
</dbReference>
<feature type="transmembrane region" description="Helical" evidence="7">
    <location>
        <begin position="179"/>
        <end position="202"/>
    </location>
</feature>
<proteinExistence type="inferred from homology"/>
<name>H3BZ96_TETNG</name>
<dbReference type="HOGENOM" id="CLU_052356_0_0_1"/>
<dbReference type="GO" id="GO:0005496">
    <property type="term" value="F:steroid binding"/>
    <property type="evidence" value="ECO:0007669"/>
    <property type="project" value="Ensembl"/>
</dbReference>
<dbReference type="AlphaFoldDB" id="H3BZ96"/>
<dbReference type="STRING" id="99883.ENSTNIP00000001312"/>
<evidence type="ECO:0000256" key="1">
    <source>
        <dbReference type="ARBA" id="ARBA00004141"/>
    </source>
</evidence>
<dbReference type="PANTHER" id="PTHR20855:SF22">
    <property type="entry name" value="MEMBRANE PROGESTIN RECEPTOR BETA"/>
    <property type="match status" value="1"/>
</dbReference>
<dbReference type="InterPro" id="IPR004254">
    <property type="entry name" value="AdipoR/HlyIII-related"/>
</dbReference>
<keyword evidence="4 7" id="KW-1133">Transmembrane helix</keyword>
<dbReference type="GO" id="GO:0046872">
    <property type="term" value="F:metal ion binding"/>
    <property type="evidence" value="ECO:0007669"/>
    <property type="project" value="UniProtKB-KW"/>
</dbReference>
<evidence type="ECO:0000256" key="2">
    <source>
        <dbReference type="ARBA" id="ARBA00007018"/>
    </source>
</evidence>
<evidence type="ECO:0000256" key="7">
    <source>
        <dbReference type="SAM" id="Phobius"/>
    </source>
</evidence>
<evidence type="ECO:0000256" key="6">
    <source>
        <dbReference type="PIRSR" id="PIRSR604254-1"/>
    </source>
</evidence>
<dbReference type="OMA" id="QYGCSLG"/>
<reference evidence="8" key="3">
    <citation type="submission" date="2025-09" db="UniProtKB">
        <authorList>
            <consortium name="Ensembl"/>
        </authorList>
    </citation>
    <scope>IDENTIFICATION</scope>
</reference>
<feature type="binding site" evidence="6">
    <location>
        <position position="283"/>
    </location>
    <ligand>
        <name>Zn(2+)</name>
        <dbReference type="ChEBI" id="CHEBI:29105"/>
    </ligand>
</feature>
<evidence type="ECO:0000256" key="5">
    <source>
        <dbReference type="ARBA" id="ARBA00023136"/>
    </source>
</evidence>
<evidence type="ECO:0000313" key="9">
    <source>
        <dbReference type="Proteomes" id="UP000007303"/>
    </source>
</evidence>
<keyword evidence="6" id="KW-0479">Metal-binding</keyword>
<dbReference type="GO" id="GO:0005886">
    <property type="term" value="C:plasma membrane"/>
    <property type="evidence" value="ECO:0007669"/>
    <property type="project" value="Ensembl"/>
</dbReference>
<reference evidence="8" key="2">
    <citation type="submission" date="2025-08" db="UniProtKB">
        <authorList>
            <consortium name="Ensembl"/>
        </authorList>
    </citation>
    <scope>IDENTIFICATION</scope>
</reference>
<keyword evidence="9" id="KW-1185">Reference proteome</keyword>
<sequence>MSTAILQRLSTWTFSNKHLNRLLRVSDHIPFSVPSPSPTVTVSQVPALFREPYILTGYRPTRQDWSCYLFTLFQKHNECLNVWTHLLAAPILLFHWWAKADALGFTLDAASLPLYLFLASSLSYMFFSVAAHLLHSHCEHSHYVLFFLDYVGVAVYQYGSSLGHYFYSSEVAWREGLVGMLFLPGAALFGWLSCLGCCVAKFRYKRPYPWQRKICQLVPTSAAYLLDISPVVHRLVTVPWTQEPSLPFHALQIASFLLSAVFFSYPIPECFFPGCDFCGSGVHQIFPCALNPCGLEALFPETTARRRDYGGGRYSEKGSCGGLAWASQALFACCMLTALLTMRHVKKHLQTEQKKDK</sequence>
<keyword evidence="6" id="KW-0862">Zinc</keyword>
<feature type="binding site" evidence="6">
    <location>
        <position position="132"/>
    </location>
    <ligand>
        <name>Zn(2+)</name>
        <dbReference type="ChEBI" id="CHEBI:29105"/>
    </ligand>
</feature>
<comment type="subcellular location">
    <subcellularLocation>
        <location evidence="1">Membrane</location>
        <topology evidence="1">Multi-pass membrane protein</topology>
    </subcellularLocation>
</comment>
<feature type="transmembrane region" description="Helical" evidence="7">
    <location>
        <begin position="143"/>
        <end position="159"/>
    </location>
</feature>
<keyword evidence="3 7" id="KW-0812">Transmembrane</keyword>
<dbReference type="PANTHER" id="PTHR20855">
    <property type="entry name" value="ADIPOR/PROGESTIN RECEPTOR-RELATED"/>
    <property type="match status" value="1"/>
</dbReference>
<dbReference type="Pfam" id="PF03006">
    <property type="entry name" value="HlyIII"/>
    <property type="match status" value="1"/>
</dbReference>
<feature type="transmembrane region" description="Helical" evidence="7">
    <location>
        <begin position="110"/>
        <end position="131"/>
    </location>
</feature>
<dbReference type="GeneTree" id="ENSGT00940000159860"/>
<evidence type="ECO:0000256" key="4">
    <source>
        <dbReference type="ARBA" id="ARBA00022989"/>
    </source>
</evidence>
<feature type="transmembrane region" description="Helical" evidence="7">
    <location>
        <begin position="80"/>
        <end position="98"/>
    </location>
</feature>
<evidence type="ECO:0000313" key="8">
    <source>
        <dbReference type="Ensembl" id="ENSTNIP00000001312.1"/>
    </source>
</evidence>
<dbReference type="Ensembl" id="ENSTNIT00000003357.1">
    <property type="protein sequence ID" value="ENSTNIP00000001312.1"/>
    <property type="gene ID" value="ENSTNIG00000001524.1"/>
</dbReference>
<keyword evidence="5 7" id="KW-0472">Membrane</keyword>
<organism evidence="8 9">
    <name type="scientific">Tetraodon nigroviridis</name>
    <name type="common">Spotted green pufferfish</name>
    <name type="synonym">Chelonodon nigroviridis</name>
    <dbReference type="NCBI Taxonomy" id="99883"/>
    <lineage>
        <taxon>Eukaryota</taxon>
        <taxon>Metazoa</taxon>
        <taxon>Chordata</taxon>
        <taxon>Craniata</taxon>
        <taxon>Vertebrata</taxon>
        <taxon>Euteleostomi</taxon>
        <taxon>Actinopterygii</taxon>
        <taxon>Neopterygii</taxon>
        <taxon>Teleostei</taxon>
        <taxon>Neoteleostei</taxon>
        <taxon>Acanthomorphata</taxon>
        <taxon>Eupercaria</taxon>
        <taxon>Tetraodontiformes</taxon>
        <taxon>Tetradontoidea</taxon>
        <taxon>Tetraodontidae</taxon>
        <taxon>Tetraodon</taxon>
    </lineage>
</organism>
<comment type="similarity">
    <text evidence="2">Belongs to the ADIPOR family.</text>
</comment>